<dbReference type="HOGENOM" id="CLU_3243653_0_0_7"/>
<dbReference type="AlphaFoldDB" id="B6WYJ0"/>
<evidence type="ECO:0000313" key="1">
    <source>
        <dbReference type="EMBL" id="EEB31956.1"/>
    </source>
</evidence>
<name>B6WYJ0_9BACT</name>
<feature type="non-terminal residue" evidence="1">
    <location>
        <position position="43"/>
    </location>
</feature>
<organism evidence="1 2">
    <name type="scientific">Desulfovibrio piger ATCC 29098</name>
    <dbReference type="NCBI Taxonomy" id="411464"/>
    <lineage>
        <taxon>Bacteria</taxon>
        <taxon>Pseudomonadati</taxon>
        <taxon>Thermodesulfobacteriota</taxon>
        <taxon>Desulfovibrionia</taxon>
        <taxon>Desulfovibrionales</taxon>
        <taxon>Desulfovibrionaceae</taxon>
        <taxon>Desulfovibrio</taxon>
    </lineage>
</organism>
<dbReference type="Proteomes" id="UP000003676">
    <property type="component" value="Unassembled WGS sequence"/>
</dbReference>
<comment type="caution">
    <text evidence="1">The sequence shown here is derived from an EMBL/GenBank/DDBJ whole genome shotgun (WGS) entry which is preliminary data.</text>
</comment>
<gene>
    <name evidence="1" type="ORF">DESPIG_03176</name>
</gene>
<sequence>MTAESSVTVPALLKLLSLYPWTRPILWVPSGCGTARSAWRCAA</sequence>
<protein>
    <submittedName>
        <fullName evidence="1">Uncharacterized protein</fullName>
    </submittedName>
</protein>
<proteinExistence type="predicted"/>
<dbReference type="EMBL" id="ABXU01000119">
    <property type="protein sequence ID" value="EEB31956.1"/>
    <property type="molecule type" value="Genomic_DNA"/>
</dbReference>
<reference evidence="1 2" key="2">
    <citation type="submission" date="2008-10" db="EMBL/GenBank/DDBJ databases">
        <authorList>
            <person name="Fulton L."/>
            <person name="Clifton S."/>
            <person name="Fulton B."/>
            <person name="Xu J."/>
            <person name="Minx P."/>
            <person name="Pepin K.H."/>
            <person name="Johnson M."/>
            <person name="Bhonagiri V."/>
            <person name="Nash W.E."/>
            <person name="Mardis E.R."/>
            <person name="Wilson R.K."/>
        </authorList>
    </citation>
    <scope>NUCLEOTIDE SEQUENCE [LARGE SCALE GENOMIC DNA]</scope>
    <source>
        <strain evidence="1 2">ATCC 29098</strain>
    </source>
</reference>
<accession>B6WYJ0</accession>
<evidence type="ECO:0000313" key="2">
    <source>
        <dbReference type="Proteomes" id="UP000003676"/>
    </source>
</evidence>
<reference evidence="1 2" key="1">
    <citation type="submission" date="2008-10" db="EMBL/GenBank/DDBJ databases">
        <title>Draft genome sequence of Desulvovibrio piger (ATCC 29098).</title>
        <authorList>
            <person name="Sudarsanam P."/>
            <person name="Ley R."/>
            <person name="Guruge J."/>
            <person name="Turnbaugh P.J."/>
            <person name="Mahowald M."/>
            <person name="Liep D."/>
            <person name="Gordon J."/>
        </authorList>
    </citation>
    <scope>NUCLEOTIDE SEQUENCE [LARGE SCALE GENOMIC DNA]</scope>
    <source>
        <strain evidence="1 2">ATCC 29098</strain>
    </source>
</reference>